<dbReference type="EMBL" id="HBHC01001314">
    <property type="protein sequence ID" value="CAD9650778.1"/>
    <property type="molecule type" value="Transcribed_RNA"/>
</dbReference>
<feature type="compositionally biased region" description="Basic and acidic residues" evidence="1">
    <location>
        <begin position="279"/>
        <end position="293"/>
    </location>
</feature>
<reference evidence="3" key="1">
    <citation type="submission" date="2021-01" db="EMBL/GenBank/DDBJ databases">
        <authorList>
            <person name="Corre E."/>
            <person name="Pelletier E."/>
            <person name="Niang G."/>
            <person name="Scheremetjew M."/>
            <person name="Finn R."/>
            <person name="Kale V."/>
            <person name="Holt S."/>
            <person name="Cochrane G."/>
            <person name="Meng A."/>
            <person name="Brown T."/>
            <person name="Cohen L."/>
        </authorList>
    </citation>
    <scope>NUCLEOTIDE SEQUENCE</scope>
    <source>
        <strain evidence="3">BC52</strain>
    </source>
</reference>
<organism evidence="3">
    <name type="scientific">Norrisiella sphaerica</name>
    <dbReference type="NCBI Taxonomy" id="552664"/>
    <lineage>
        <taxon>Eukaryota</taxon>
        <taxon>Sar</taxon>
        <taxon>Rhizaria</taxon>
        <taxon>Cercozoa</taxon>
        <taxon>Chlorarachniophyceae</taxon>
        <taxon>Norrisiella</taxon>
    </lineage>
</organism>
<keyword evidence="2" id="KW-0472">Membrane</keyword>
<sequence length="293" mass="31742">MLINSCGRCVSIAMIGIALGFTIPAIIIGSTADGLNWAAVTLTNTNGEITPTQILSCEIDYDFGLFEYKVDNGCLDIKKQARLASDECKKDFQGENSDICQKCYDAGAAAVFMGTLAVTFSILAAVVLYMKYAKDKAGLFWWDLLSFAAFASTLICGTICWTVYYNPCLKEMQAWTNEFPQNTEKATVAPGGAWALFFVSSLFVLIGTILQAIPVIFCKRGGQPMNKLHTEGSDVEMAPKSVVTCTNPLEAKDGGSLCNDQSVIEKMDDSKATTQARSPQEHLSRAEEGSSHL</sequence>
<feature type="transmembrane region" description="Helical" evidence="2">
    <location>
        <begin position="193"/>
        <end position="217"/>
    </location>
</feature>
<feature type="transmembrane region" description="Helical" evidence="2">
    <location>
        <begin position="141"/>
        <end position="164"/>
    </location>
</feature>
<name>A0A7S2QSL8_9EUKA</name>
<evidence type="ECO:0000256" key="1">
    <source>
        <dbReference type="SAM" id="MobiDB-lite"/>
    </source>
</evidence>
<gene>
    <name evidence="3" type="ORF">NSPH01132_LOCUS750</name>
</gene>
<protein>
    <submittedName>
        <fullName evidence="3">Uncharacterized protein</fullName>
    </submittedName>
</protein>
<evidence type="ECO:0000313" key="3">
    <source>
        <dbReference type="EMBL" id="CAD9650778.1"/>
    </source>
</evidence>
<proteinExistence type="predicted"/>
<feature type="transmembrane region" description="Helical" evidence="2">
    <location>
        <begin position="106"/>
        <end position="129"/>
    </location>
</feature>
<keyword evidence="2" id="KW-1133">Transmembrane helix</keyword>
<feature type="transmembrane region" description="Helical" evidence="2">
    <location>
        <begin position="12"/>
        <end position="32"/>
    </location>
</feature>
<accession>A0A7S2QSL8</accession>
<keyword evidence="2" id="KW-0812">Transmembrane</keyword>
<feature type="region of interest" description="Disordered" evidence="1">
    <location>
        <begin position="268"/>
        <end position="293"/>
    </location>
</feature>
<evidence type="ECO:0000256" key="2">
    <source>
        <dbReference type="SAM" id="Phobius"/>
    </source>
</evidence>
<dbReference type="AlphaFoldDB" id="A0A7S2QSL8"/>